<dbReference type="RefSeq" id="WP_369000187.1">
    <property type="nucleotide sequence ID" value="NZ_CP158487.1"/>
</dbReference>
<reference evidence="2" key="1">
    <citation type="submission" date="2024-06" db="EMBL/GenBank/DDBJ databases">
        <authorList>
            <person name="Atkinson C."/>
            <person name="McLean J."/>
            <person name="Gallagher L."/>
            <person name="Bor B."/>
            <person name="Mougous J."/>
        </authorList>
    </citation>
    <scope>NUCLEOTIDE SEQUENCE</scope>
    <source>
        <strain evidence="2">TM7-074</strain>
    </source>
</reference>
<keyword evidence="1" id="KW-1133">Transmembrane helix</keyword>
<organism evidence="2">
    <name type="scientific">Candidatus Nanosynbacter sp. TM7-074</name>
    <dbReference type="NCBI Taxonomy" id="3158573"/>
    <lineage>
        <taxon>Bacteria</taxon>
        <taxon>Candidatus Saccharimonadota</taxon>
        <taxon>Candidatus Saccharimonadia</taxon>
        <taxon>Candidatus Nanosynbacterales</taxon>
        <taxon>Candidatus Nanosynbacteraceae</taxon>
        <taxon>Candidatus Nanosynbacter</taxon>
    </lineage>
</organism>
<protein>
    <recommendedName>
        <fullName evidence="3">Baseplate protein J-like domain-containing protein</fullName>
    </recommendedName>
</protein>
<sequence length="542" mass="57036">MNKDVIYIDIEDDITTIIGKIKASKQRIIALVPPRRTGILQSAVNIRLLARAAKLADKTIVIITNDSVLAGLAATAKIPVAKTLQSKPEIAEIPALKVDDESDVIDGGKLAVGDMAEAAKKSSSDNDAAIDSTIAAANDRESKGLTSLKNMVKKPKVPNFNAFRKKFLLIGGGVLLFGVFLVWAIWFAPHATVVISAKTTSMTVSDTVSLSESAATNAKSNIIKSIKKEIAKEVSVEFSATGKKNVGEKATGVVVFKNSSSSSVTIAAGTVLKNSGLSYTLNSSVNVPGATLDWSCPGYKCAGSASGAITASEGGAQYNAATGSMSIPVDDISASLRSATSGGTDKTATVVTASDIEAAKNKLSEKKIEGLKEQLIASFGNSVKTITESYAENRSDPSSSVAVDGEATGAVTLKSTITANMLAVDKNELKSFIESKLKDEISGKKAQRIYDNGVEKVAFSQFANARNAQTVRLTANGKVGPDIKEESVKDQAKGKSYGEVQSAIESINGVEDVDVKFSPFWVKSVPKDINKINVEFKIKDVK</sequence>
<name>A0AB39J8Q6_9BACT</name>
<gene>
    <name evidence="2" type="ORF">TM074_02785</name>
</gene>
<evidence type="ECO:0008006" key="3">
    <source>
        <dbReference type="Google" id="ProtNLM"/>
    </source>
</evidence>
<accession>A0AB39J8Q6</accession>
<dbReference type="AlphaFoldDB" id="A0AB39J8Q6"/>
<proteinExistence type="predicted"/>
<feature type="transmembrane region" description="Helical" evidence="1">
    <location>
        <begin position="167"/>
        <end position="188"/>
    </location>
</feature>
<evidence type="ECO:0000313" key="2">
    <source>
        <dbReference type="EMBL" id="XDN89610.1"/>
    </source>
</evidence>
<evidence type="ECO:0000256" key="1">
    <source>
        <dbReference type="SAM" id="Phobius"/>
    </source>
</evidence>
<dbReference type="EMBL" id="CP158487">
    <property type="protein sequence ID" value="XDN89610.1"/>
    <property type="molecule type" value="Genomic_DNA"/>
</dbReference>
<keyword evidence="1" id="KW-0812">Transmembrane</keyword>
<keyword evidence="1" id="KW-0472">Membrane</keyword>